<reference evidence="2 3" key="1">
    <citation type="submission" date="2013-03" db="EMBL/GenBank/DDBJ databases">
        <authorList>
            <person name="Linke B."/>
        </authorList>
    </citation>
    <scope>NUCLEOTIDE SEQUENCE [LARGE SCALE GENOMIC DNA]</scope>
    <source>
        <strain evidence="2 3">B13</strain>
    </source>
</reference>
<dbReference type="AlphaFoldDB" id="A0A024HM00"/>
<name>A0A024HM00_PSEKB</name>
<dbReference type="SUPFAM" id="SSF46894">
    <property type="entry name" value="C-terminal effector domain of the bipartite response regulators"/>
    <property type="match status" value="1"/>
</dbReference>
<organism evidence="2 3">
    <name type="scientific">Pseudomonas knackmussii (strain DSM 6978 / CCUG 54928 / LMG 23759 / B13)</name>
    <dbReference type="NCBI Taxonomy" id="1301098"/>
    <lineage>
        <taxon>Bacteria</taxon>
        <taxon>Pseudomonadati</taxon>
        <taxon>Pseudomonadota</taxon>
        <taxon>Gammaproteobacteria</taxon>
        <taxon>Pseudomonadales</taxon>
        <taxon>Pseudomonadaceae</taxon>
        <taxon>Pseudomonas</taxon>
    </lineage>
</organism>
<accession>A0A024HM00</accession>
<dbReference type="EMBL" id="HG322950">
    <property type="protein sequence ID" value="CDF85639.1"/>
    <property type="molecule type" value="Genomic_DNA"/>
</dbReference>
<dbReference type="OrthoDB" id="5497412at2"/>
<dbReference type="RefSeq" id="WP_043254272.1">
    <property type="nucleotide sequence ID" value="NZ_HG322950.1"/>
</dbReference>
<dbReference type="GO" id="GO:0003677">
    <property type="term" value="F:DNA binding"/>
    <property type="evidence" value="ECO:0007669"/>
    <property type="project" value="InterPro"/>
</dbReference>
<dbReference type="SMART" id="SM00421">
    <property type="entry name" value="HTH_LUXR"/>
    <property type="match status" value="1"/>
</dbReference>
<dbReference type="Proteomes" id="UP000025241">
    <property type="component" value="Chromosome I"/>
</dbReference>
<dbReference type="KEGG" id="pkc:PKB_4314"/>
<dbReference type="InterPro" id="IPR000792">
    <property type="entry name" value="Tscrpt_reg_LuxR_C"/>
</dbReference>
<sequence>MHGTDISPDDLSRLIDRIYEGAAEAVPWQQSLESLRSALRASYATLILRPAKPGDPGFMVNAGAISSGALDAYESTYYALDPFIALPVDEVHTVAEILGEAGWRESAFYQQFNAPLDIFHILGADLADAGGDCRLRICRPHGAPAFDAADKAFCARLLPHFKRALRLHGRLERSEVERRLYASAVERMRIGTLILDSRQQVLESNQAACELLAAGDGLFLLDGCLQASVRRDDLALQRLIAQASRERQGGGPQVAEAITLARPSGRAALGVVVQSLPGRNPAEGKQAQVAVFLRDPEQTASVPQQSLRQLFGFTPAEAALAAQLANGLSLEDASLRLNISRNTAKAHLRSIFGKAGVNRQSELACVLHSSVAFLCAEKPGE</sequence>
<dbReference type="eggNOG" id="COG2771">
    <property type="taxonomic scope" value="Bacteria"/>
</dbReference>
<proteinExistence type="predicted"/>
<dbReference type="PATRIC" id="fig|1301098.3.peg.4318"/>
<evidence type="ECO:0000313" key="2">
    <source>
        <dbReference type="EMBL" id="CDF85639.1"/>
    </source>
</evidence>
<dbReference type="STRING" id="1301098.PKB_4314"/>
<feature type="domain" description="HTH luxR-type" evidence="1">
    <location>
        <begin position="310"/>
        <end position="367"/>
    </location>
</feature>
<reference evidence="2 3" key="2">
    <citation type="submission" date="2014-05" db="EMBL/GenBank/DDBJ databases">
        <title>Genome sequence of the 3-chlorobenzoate degrading bacterium Pseudomonas knackmussii B13 shows multiple evidence for horizontal gene transfer.</title>
        <authorList>
            <person name="Miyazaki R."/>
            <person name="Bertelli C."/>
            <person name="Falquet L."/>
            <person name="Robinson-Rechavi M."/>
            <person name="Gharib W."/>
            <person name="Roy S."/>
            <person name="Van der Meer J.R."/>
        </authorList>
    </citation>
    <scope>NUCLEOTIDE SEQUENCE [LARGE SCALE GENOMIC DNA]</scope>
    <source>
        <strain evidence="2 3">B13</strain>
    </source>
</reference>
<dbReference type="InterPro" id="IPR036388">
    <property type="entry name" value="WH-like_DNA-bd_sf"/>
</dbReference>
<evidence type="ECO:0000313" key="3">
    <source>
        <dbReference type="Proteomes" id="UP000025241"/>
    </source>
</evidence>
<dbReference type="Pfam" id="PF00196">
    <property type="entry name" value="GerE"/>
    <property type="match status" value="1"/>
</dbReference>
<protein>
    <submittedName>
        <fullName evidence="2">LuxR family transcriptional regulator</fullName>
    </submittedName>
</protein>
<gene>
    <name evidence="2" type="ORF">PKB_4314</name>
</gene>
<dbReference type="HOGENOM" id="CLU_037939_5_0_6"/>
<keyword evidence="3" id="KW-1185">Reference proteome</keyword>
<evidence type="ECO:0000259" key="1">
    <source>
        <dbReference type="SMART" id="SM00421"/>
    </source>
</evidence>
<dbReference type="GO" id="GO:0006355">
    <property type="term" value="P:regulation of DNA-templated transcription"/>
    <property type="evidence" value="ECO:0007669"/>
    <property type="project" value="InterPro"/>
</dbReference>
<dbReference type="InterPro" id="IPR016032">
    <property type="entry name" value="Sig_transdc_resp-reg_C-effctor"/>
</dbReference>
<dbReference type="Gene3D" id="1.10.10.10">
    <property type="entry name" value="Winged helix-like DNA-binding domain superfamily/Winged helix DNA-binding domain"/>
    <property type="match status" value="1"/>
</dbReference>